<gene>
    <name evidence="4" type="ORF">NSCI0253_LOCUS36110</name>
</gene>
<dbReference type="SUPFAM" id="SSF54928">
    <property type="entry name" value="RNA-binding domain, RBD"/>
    <property type="match status" value="1"/>
</dbReference>
<dbReference type="InterPro" id="IPR012677">
    <property type="entry name" value="Nucleotide-bd_a/b_plait_sf"/>
</dbReference>
<evidence type="ECO:0000256" key="1">
    <source>
        <dbReference type="PROSITE-ProRule" id="PRU00176"/>
    </source>
</evidence>
<feature type="domain" description="RRM" evidence="3">
    <location>
        <begin position="322"/>
        <end position="410"/>
    </location>
</feature>
<feature type="compositionally biased region" description="Low complexity" evidence="2">
    <location>
        <begin position="145"/>
        <end position="163"/>
    </location>
</feature>
<dbReference type="SMART" id="SM00360">
    <property type="entry name" value="RRM"/>
    <property type="match status" value="1"/>
</dbReference>
<dbReference type="Gene3D" id="3.30.70.330">
    <property type="match status" value="1"/>
</dbReference>
<feature type="compositionally biased region" description="Polar residues" evidence="2">
    <location>
        <begin position="46"/>
        <end position="55"/>
    </location>
</feature>
<dbReference type="Pfam" id="PF04059">
    <property type="entry name" value="RRM_2"/>
    <property type="match status" value="1"/>
</dbReference>
<evidence type="ECO:0000313" key="4">
    <source>
        <dbReference type="EMBL" id="CAD8861755.1"/>
    </source>
</evidence>
<dbReference type="InterPro" id="IPR007201">
    <property type="entry name" value="Mei2-like_Rrm_C"/>
</dbReference>
<dbReference type="GO" id="GO:0003723">
    <property type="term" value="F:RNA binding"/>
    <property type="evidence" value="ECO:0007669"/>
    <property type="project" value="UniProtKB-UniRule"/>
</dbReference>
<dbReference type="EMBL" id="HBFQ01050671">
    <property type="protein sequence ID" value="CAD8861755.1"/>
    <property type="molecule type" value="Transcribed_RNA"/>
</dbReference>
<accession>A0A7S1AQC2</accession>
<dbReference type="InterPro" id="IPR000504">
    <property type="entry name" value="RRM_dom"/>
</dbReference>
<dbReference type="AlphaFoldDB" id="A0A7S1AQC2"/>
<dbReference type="PROSITE" id="PS50102">
    <property type="entry name" value="RRM"/>
    <property type="match status" value="1"/>
</dbReference>
<protein>
    <recommendedName>
        <fullName evidence="3">RRM domain-containing protein</fullName>
    </recommendedName>
</protein>
<feature type="region of interest" description="Disordered" evidence="2">
    <location>
        <begin position="43"/>
        <end position="65"/>
    </location>
</feature>
<feature type="region of interest" description="Disordered" evidence="2">
    <location>
        <begin position="127"/>
        <end position="168"/>
    </location>
</feature>
<evidence type="ECO:0000259" key="3">
    <source>
        <dbReference type="PROSITE" id="PS50102"/>
    </source>
</evidence>
<feature type="region of interest" description="Disordered" evidence="2">
    <location>
        <begin position="77"/>
        <end position="103"/>
    </location>
</feature>
<keyword evidence="1" id="KW-0694">RNA-binding</keyword>
<proteinExistence type="predicted"/>
<reference evidence="4" key="1">
    <citation type="submission" date="2021-01" db="EMBL/GenBank/DDBJ databases">
        <authorList>
            <person name="Corre E."/>
            <person name="Pelletier E."/>
            <person name="Niang G."/>
            <person name="Scheremetjew M."/>
            <person name="Finn R."/>
            <person name="Kale V."/>
            <person name="Holt S."/>
            <person name="Cochrane G."/>
            <person name="Meng A."/>
            <person name="Brown T."/>
            <person name="Cohen L."/>
        </authorList>
    </citation>
    <scope>NUCLEOTIDE SEQUENCE</scope>
</reference>
<name>A0A7S1AQC2_NOCSC</name>
<sequence length="474" mass="51364">MAQAATFVSHSVHHPRLTGAHEGAMLRISVKNTFLSFVGDDEGCSNGASQRSASAPSRIGETEQEDLWVAPVRVEEKRKQGVGPTPVGQSEVRPPLANSTKSKSCMDLTSMAPSDVLECQSEMLPRRAPVSAKAPRPIKSDGLQSSKGLSAAASTGSLSTAASPPRDCGFTRAPSSNLLCQERAYPTPIHQSNSVSSMCSDVSYYLNPSPLRPGCSSPLYHVGSGDSMPSMSSPGKPSMQSMDSLVSMAATESVEDSCEEQHGISLTLEEGEYGPAWNVRQGPLELEPVQVQGRHKDYQHGQVPKTVDLQKQFETTFEGAPTTLMIRNIPNSYTQRELLKELESLGFARAFDFLYMPVDKGTMSNVGYAFVNFVDGDWANRCLTRLSKHYRFKRHRSTSGKIARVSVAHIQGLEMNLRHYEKAAVSNCKLRQRRPVFLVNNSSGVLTETSTVSCSHEPSALPSDSVALVPAVSA</sequence>
<organism evidence="4">
    <name type="scientific">Noctiluca scintillans</name>
    <name type="common">Sea sparkle</name>
    <name type="synonym">Red tide dinoflagellate</name>
    <dbReference type="NCBI Taxonomy" id="2966"/>
    <lineage>
        <taxon>Eukaryota</taxon>
        <taxon>Sar</taxon>
        <taxon>Alveolata</taxon>
        <taxon>Dinophyceae</taxon>
        <taxon>Noctilucales</taxon>
        <taxon>Noctilucaceae</taxon>
        <taxon>Noctiluca</taxon>
    </lineage>
</organism>
<evidence type="ECO:0000256" key="2">
    <source>
        <dbReference type="SAM" id="MobiDB-lite"/>
    </source>
</evidence>
<dbReference type="InterPro" id="IPR035979">
    <property type="entry name" value="RBD_domain_sf"/>
</dbReference>